<evidence type="ECO:0000256" key="5">
    <source>
        <dbReference type="ARBA" id="ARBA00022989"/>
    </source>
</evidence>
<dbReference type="InterPro" id="IPR045621">
    <property type="entry name" value="BPD_transp_1_N"/>
</dbReference>
<feature type="transmembrane region" description="Helical" evidence="7">
    <location>
        <begin position="133"/>
        <end position="155"/>
    </location>
</feature>
<dbReference type="GO" id="GO:0071916">
    <property type="term" value="F:dipeptide transmembrane transporter activity"/>
    <property type="evidence" value="ECO:0007669"/>
    <property type="project" value="TreeGrafter"/>
</dbReference>
<feature type="transmembrane region" description="Helical" evidence="7">
    <location>
        <begin position="271"/>
        <end position="290"/>
    </location>
</feature>
<keyword evidence="10" id="KW-1185">Reference proteome</keyword>
<dbReference type="PROSITE" id="PS50928">
    <property type="entry name" value="ABC_TM1"/>
    <property type="match status" value="1"/>
</dbReference>
<reference evidence="9" key="1">
    <citation type="submission" date="2017-07" db="EMBL/GenBank/DDBJ databases">
        <title>The cable genome - Insights into the physiology and evolution of filamentous bacteria capable of sulfide oxidation via long distance electron transfer.</title>
        <authorList>
            <person name="Thorup C."/>
            <person name="Bjerg J.T."/>
            <person name="Schreiber L."/>
            <person name="Nielsen L.P."/>
            <person name="Kjeldsen K.U."/>
            <person name="Boesen T."/>
            <person name="Boggild A."/>
            <person name="Meysman F."/>
            <person name="Geelhoed J."/>
            <person name="Schramm A."/>
        </authorList>
    </citation>
    <scope>NUCLEOTIDE SEQUENCE [LARGE SCALE GENOMIC DNA]</scope>
    <source>
        <strain evidence="9">GS</strain>
    </source>
</reference>
<keyword evidence="6 7" id="KW-0472">Membrane</keyword>
<keyword evidence="3" id="KW-1003">Cell membrane</keyword>
<dbReference type="CDD" id="cd06261">
    <property type="entry name" value="TM_PBP2"/>
    <property type="match status" value="1"/>
</dbReference>
<comment type="caution">
    <text evidence="9">The sequence shown here is derived from an EMBL/GenBank/DDBJ whole genome shotgun (WGS) entry which is preliminary data.</text>
</comment>
<dbReference type="Pfam" id="PF19300">
    <property type="entry name" value="BPD_transp_1_N"/>
    <property type="match status" value="1"/>
</dbReference>
<dbReference type="GO" id="GO:0005886">
    <property type="term" value="C:plasma membrane"/>
    <property type="evidence" value="ECO:0007669"/>
    <property type="project" value="UniProtKB-SubCell"/>
</dbReference>
<evidence type="ECO:0000256" key="4">
    <source>
        <dbReference type="ARBA" id="ARBA00022692"/>
    </source>
</evidence>
<dbReference type="EMBL" id="NQJD01000005">
    <property type="protein sequence ID" value="TAA75634.1"/>
    <property type="molecule type" value="Genomic_DNA"/>
</dbReference>
<dbReference type="SUPFAM" id="SSF161098">
    <property type="entry name" value="MetI-like"/>
    <property type="match status" value="1"/>
</dbReference>
<dbReference type="PANTHER" id="PTHR43163">
    <property type="entry name" value="DIPEPTIDE TRANSPORT SYSTEM PERMEASE PROTEIN DPPB-RELATED"/>
    <property type="match status" value="1"/>
</dbReference>
<dbReference type="Gene3D" id="1.10.3720.10">
    <property type="entry name" value="MetI-like"/>
    <property type="match status" value="1"/>
</dbReference>
<dbReference type="Pfam" id="PF00528">
    <property type="entry name" value="BPD_transp_1"/>
    <property type="match status" value="1"/>
</dbReference>
<evidence type="ECO:0000256" key="6">
    <source>
        <dbReference type="ARBA" id="ARBA00023136"/>
    </source>
</evidence>
<evidence type="ECO:0000313" key="10">
    <source>
        <dbReference type="Proteomes" id="UP000316238"/>
    </source>
</evidence>
<evidence type="ECO:0000256" key="2">
    <source>
        <dbReference type="ARBA" id="ARBA00022448"/>
    </source>
</evidence>
<dbReference type="PANTHER" id="PTHR43163:SF6">
    <property type="entry name" value="DIPEPTIDE TRANSPORT SYSTEM PERMEASE PROTEIN DPPB-RELATED"/>
    <property type="match status" value="1"/>
</dbReference>
<keyword evidence="5 7" id="KW-1133">Transmembrane helix</keyword>
<evidence type="ECO:0000256" key="3">
    <source>
        <dbReference type="ARBA" id="ARBA00022475"/>
    </source>
</evidence>
<keyword evidence="4 7" id="KW-0812">Transmembrane</keyword>
<evidence type="ECO:0000256" key="1">
    <source>
        <dbReference type="ARBA" id="ARBA00004651"/>
    </source>
</evidence>
<evidence type="ECO:0000256" key="7">
    <source>
        <dbReference type="RuleBase" id="RU363032"/>
    </source>
</evidence>
<evidence type="ECO:0000313" key="9">
    <source>
        <dbReference type="EMBL" id="TAA75634.1"/>
    </source>
</evidence>
<comment type="similarity">
    <text evidence="7">Belongs to the binding-protein-dependent transport system permease family.</text>
</comment>
<feature type="domain" description="ABC transmembrane type-1" evidence="8">
    <location>
        <begin position="93"/>
        <end position="290"/>
    </location>
</feature>
<sequence length="307" mass="33557">MMQQTLRLMLTLLGVSLLTFLLLEFVPGDAAELLLSGQQNLSTEKITALRQELGLDAPLPLRYLRWLRRAAVLDFGTSFRSGEPVSQELLRCLPITLTLACCTFCFAISMAMAGGIVAALLQNRLPDKIHRLWTVLAVSVPDYWMGLMLLLIFGLKLRWLPVAGGSGLKIYILPTLALGLSVSAAEGRVFRASIIEVMNQDWVLFARAKGLSRTQVFLGHVLKPALLPMLSIWGMLLGHLLGGAVVVESVFSLPGLGKLAADAVLQRDMPMVQGTVLLMTFFFVAASTVMESARAALLPFRSEARLH</sequence>
<dbReference type="Proteomes" id="UP000316238">
    <property type="component" value="Unassembled WGS sequence"/>
</dbReference>
<accession>A0A521G3N9</accession>
<protein>
    <submittedName>
        <fullName evidence="9">Peptide/nickel transport system permease protein</fullName>
    </submittedName>
</protein>
<dbReference type="InterPro" id="IPR035906">
    <property type="entry name" value="MetI-like_sf"/>
</dbReference>
<organism evidence="9 10">
    <name type="scientific">Candidatus Electronema aureum</name>
    <dbReference type="NCBI Taxonomy" id="2005002"/>
    <lineage>
        <taxon>Bacteria</taxon>
        <taxon>Pseudomonadati</taxon>
        <taxon>Thermodesulfobacteriota</taxon>
        <taxon>Desulfobulbia</taxon>
        <taxon>Desulfobulbales</taxon>
        <taxon>Desulfobulbaceae</taxon>
        <taxon>Candidatus Electronema</taxon>
    </lineage>
</organism>
<evidence type="ECO:0000259" key="8">
    <source>
        <dbReference type="PROSITE" id="PS50928"/>
    </source>
</evidence>
<dbReference type="InterPro" id="IPR000515">
    <property type="entry name" value="MetI-like"/>
</dbReference>
<dbReference type="AlphaFoldDB" id="A0A521G3N9"/>
<feature type="transmembrane region" description="Helical" evidence="7">
    <location>
        <begin position="230"/>
        <end position="251"/>
    </location>
</feature>
<proteinExistence type="inferred from homology"/>
<gene>
    <name evidence="9" type="ORF">CDV28_10592</name>
</gene>
<name>A0A521G3N9_9BACT</name>
<feature type="transmembrane region" description="Helical" evidence="7">
    <location>
        <begin position="167"/>
        <end position="185"/>
    </location>
</feature>
<keyword evidence="2 7" id="KW-0813">Transport</keyword>
<feature type="transmembrane region" description="Helical" evidence="7">
    <location>
        <begin position="95"/>
        <end position="121"/>
    </location>
</feature>
<comment type="subcellular location">
    <subcellularLocation>
        <location evidence="1 7">Cell membrane</location>
        <topology evidence="1 7">Multi-pass membrane protein</topology>
    </subcellularLocation>
</comment>